<name>M1V3Z9_CYAM1</name>
<dbReference type="InterPro" id="IPR036063">
    <property type="entry name" value="Smr_dom_sf"/>
</dbReference>
<evidence type="ECO:0000313" key="2">
    <source>
        <dbReference type="EMBL" id="BAM79045.1"/>
    </source>
</evidence>
<keyword evidence="3" id="KW-1185">Reference proteome</keyword>
<evidence type="ECO:0000313" key="3">
    <source>
        <dbReference type="Proteomes" id="UP000007014"/>
    </source>
</evidence>
<gene>
    <name evidence="2" type="ORF">CYME_CMC119C</name>
</gene>
<reference evidence="2 3" key="2">
    <citation type="journal article" date="2007" name="BMC Biol.">
        <title>A 100%-complete sequence reveals unusually simple genomic features in the hot-spring red alga Cyanidioschyzon merolae.</title>
        <authorList>
            <person name="Nozaki H."/>
            <person name="Takano H."/>
            <person name="Misumi O."/>
            <person name="Terasawa K."/>
            <person name="Matsuzaki M."/>
            <person name="Maruyama S."/>
            <person name="Nishida K."/>
            <person name="Yagisawa F."/>
            <person name="Yoshida Y."/>
            <person name="Fujiwara T."/>
            <person name="Takio S."/>
            <person name="Tamura K."/>
            <person name="Chung S.J."/>
            <person name="Nakamura S."/>
            <person name="Kuroiwa H."/>
            <person name="Tanaka K."/>
            <person name="Sato N."/>
            <person name="Kuroiwa T."/>
        </authorList>
    </citation>
    <scope>NUCLEOTIDE SEQUENCE [LARGE SCALE GENOMIC DNA]</scope>
    <source>
        <strain evidence="2 3">10D</strain>
    </source>
</reference>
<evidence type="ECO:0000259" key="1">
    <source>
        <dbReference type="PROSITE" id="PS50828"/>
    </source>
</evidence>
<organism evidence="2 3">
    <name type="scientific">Cyanidioschyzon merolae (strain NIES-3377 / 10D)</name>
    <name type="common">Unicellular red alga</name>
    <dbReference type="NCBI Taxonomy" id="280699"/>
    <lineage>
        <taxon>Eukaryota</taxon>
        <taxon>Rhodophyta</taxon>
        <taxon>Bangiophyceae</taxon>
        <taxon>Cyanidiales</taxon>
        <taxon>Cyanidiaceae</taxon>
        <taxon>Cyanidioschyzon</taxon>
    </lineage>
</organism>
<dbReference type="InterPro" id="IPR002625">
    <property type="entry name" value="Smr_dom"/>
</dbReference>
<dbReference type="AlphaFoldDB" id="M1V3Z9"/>
<dbReference type="Proteomes" id="UP000007014">
    <property type="component" value="Chromosome 3"/>
</dbReference>
<dbReference type="SUPFAM" id="SSF160443">
    <property type="entry name" value="SMR domain-like"/>
    <property type="match status" value="1"/>
</dbReference>
<feature type="domain" description="Smr" evidence="1">
    <location>
        <begin position="266"/>
        <end position="347"/>
    </location>
</feature>
<reference evidence="2 3" key="1">
    <citation type="journal article" date="2004" name="Nature">
        <title>Genome sequence of the ultrasmall unicellular red alga Cyanidioschyzon merolae 10D.</title>
        <authorList>
            <person name="Matsuzaki M."/>
            <person name="Misumi O."/>
            <person name="Shin-i T."/>
            <person name="Maruyama S."/>
            <person name="Takahara M."/>
            <person name="Miyagishima S."/>
            <person name="Mori T."/>
            <person name="Nishida K."/>
            <person name="Yagisawa F."/>
            <person name="Nishida K."/>
            <person name="Yoshida Y."/>
            <person name="Nishimura Y."/>
            <person name="Nakao S."/>
            <person name="Kobayashi T."/>
            <person name="Momoyama Y."/>
            <person name="Higashiyama T."/>
            <person name="Minoda A."/>
            <person name="Sano M."/>
            <person name="Nomoto H."/>
            <person name="Oishi K."/>
            <person name="Hayashi H."/>
            <person name="Ohta F."/>
            <person name="Nishizaka S."/>
            <person name="Haga S."/>
            <person name="Miura S."/>
            <person name="Morishita T."/>
            <person name="Kabeya Y."/>
            <person name="Terasawa K."/>
            <person name="Suzuki Y."/>
            <person name="Ishii Y."/>
            <person name="Asakawa S."/>
            <person name="Takano H."/>
            <person name="Ohta N."/>
            <person name="Kuroiwa H."/>
            <person name="Tanaka K."/>
            <person name="Shimizu N."/>
            <person name="Sugano S."/>
            <person name="Sato N."/>
            <person name="Nozaki H."/>
            <person name="Ogasawara N."/>
            <person name="Kohara Y."/>
            <person name="Kuroiwa T."/>
        </authorList>
    </citation>
    <scope>NUCLEOTIDE SEQUENCE [LARGE SCALE GENOMIC DNA]</scope>
    <source>
        <strain evidence="2 3">10D</strain>
    </source>
</reference>
<dbReference type="EMBL" id="AP006485">
    <property type="protein sequence ID" value="BAM79045.1"/>
    <property type="molecule type" value="Genomic_DNA"/>
</dbReference>
<dbReference type="Gene3D" id="3.30.1370.110">
    <property type="match status" value="1"/>
</dbReference>
<sequence>MKELQRLCEQLGEDLVGAVLQEAAVPDVNALSFLEEIAAAKAAESAITCSRPAKETYRAVLSLGPARKMVKEKDKGSGVGILERTAPQTTILQPARSIVSGRLEVPPWRPSGHSCAFIPEPPVAATANREGGEESRFPGQNADLIPSQLWFEVGTARCNGASQTRALSGLWNRNAFRAHSNSVLAENSDAMLHGTTGAAARANKLRDMHDCFALASRCARTAAAIGGPTAAQRKYLEAMHGFVEHARAIENELVELTLLEPLDEDLDLHGMTMRAAEMILERRIRAAHQWILDHGGESLQFRVIVGRGCHNRTRKARLAQVVNERMAMLGICGRREAHGGAFYVSLPCCEAHFPSRSFSRARTCTKR</sequence>
<dbReference type="GeneID" id="16992540"/>
<dbReference type="Gramene" id="CMC119CT">
    <property type="protein sequence ID" value="CMC119CT"/>
    <property type="gene ID" value="CMC119C"/>
</dbReference>
<accession>M1V3Z9</accession>
<dbReference type="RefSeq" id="XP_005535331.1">
    <property type="nucleotide sequence ID" value="XM_005535274.1"/>
</dbReference>
<dbReference type="PANTHER" id="PTHR47417:SF1">
    <property type="entry name" value="SMR DOMAIN-CONTAINING PROTEIN YPL199C"/>
    <property type="match status" value="1"/>
</dbReference>
<dbReference type="PANTHER" id="PTHR47417">
    <property type="entry name" value="SMR DOMAIN-CONTAINING PROTEIN YPL199C"/>
    <property type="match status" value="1"/>
</dbReference>
<dbReference type="InterPro" id="IPR053020">
    <property type="entry name" value="Smr_domain_protein"/>
</dbReference>
<proteinExistence type="predicted"/>
<protein>
    <recommendedName>
        <fullName evidence="1">Smr domain-containing protein</fullName>
    </recommendedName>
</protein>
<dbReference type="KEGG" id="cme:CYME_CMC119C"/>
<dbReference type="PROSITE" id="PS50828">
    <property type="entry name" value="SMR"/>
    <property type="match status" value="1"/>
</dbReference>
<dbReference type="HOGENOM" id="CLU_755155_0_0_1"/>